<dbReference type="Proteomes" id="UP000613580">
    <property type="component" value="Unassembled WGS sequence"/>
</dbReference>
<evidence type="ECO:0000256" key="3">
    <source>
        <dbReference type="ARBA" id="ARBA00015399"/>
    </source>
</evidence>
<evidence type="ECO:0000256" key="5">
    <source>
        <dbReference type="ARBA" id="ARBA00022552"/>
    </source>
</evidence>
<keyword evidence="5 8" id="KW-0698">rRNA processing</keyword>
<dbReference type="Gene3D" id="1.25.10.10">
    <property type="entry name" value="Leucine-rich Repeat Variant"/>
    <property type="match status" value="1"/>
</dbReference>
<dbReference type="Pfam" id="PF08146">
    <property type="entry name" value="BP28CT"/>
    <property type="match status" value="1"/>
</dbReference>
<dbReference type="PANTHER" id="PTHR13457:SF1">
    <property type="entry name" value="HEAT REPEAT-CONTAINING PROTEIN 1"/>
    <property type="match status" value="1"/>
</dbReference>
<evidence type="ECO:0000256" key="4">
    <source>
        <dbReference type="ARBA" id="ARBA00022517"/>
    </source>
</evidence>
<gene>
    <name evidence="10" type="ORF">HMN09_00194700</name>
</gene>
<dbReference type="OrthoDB" id="31183at2759"/>
<proteinExistence type="inferred from homology"/>
<dbReference type="InterPro" id="IPR022125">
    <property type="entry name" value="U3snoRNP10_N"/>
</dbReference>
<keyword evidence="7 8" id="KW-0687">Ribonucleoprotein</keyword>
<dbReference type="GO" id="GO:0045943">
    <property type="term" value="P:positive regulation of transcription by RNA polymerase I"/>
    <property type="evidence" value="ECO:0007669"/>
    <property type="project" value="TreeGrafter"/>
</dbReference>
<dbReference type="GO" id="GO:0000462">
    <property type="term" value="P:maturation of SSU-rRNA from tricistronic rRNA transcript (SSU-rRNA, 5.8S rRNA, LSU-rRNA)"/>
    <property type="evidence" value="ECO:0007669"/>
    <property type="project" value="TreeGrafter"/>
</dbReference>
<evidence type="ECO:0000259" key="9">
    <source>
        <dbReference type="SMART" id="SM01036"/>
    </source>
</evidence>
<dbReference type="GO" id="GO:0034455">
    <property type="term" value="C:t-UTP complex"/>
    <property type="evidence" value="ECO:0007669"/>
    <property type="project" value="TreeGrafter"/>
</dbReference>
<dbReference type="GO" id="GO:0030515">
    <property type="term" value="F:snoRNA binding"/>
    <property type="evidence" value="ECO:0007669"/>
    <property type="project" value="TreeGrafter"/>
</dbReference>
<keyword evidence="11" id="KW-1185">Reference proteome</keyword>
<protein>
    <recommendedName>
        <fullName evidence="3 8">U3 small nucleolar RNA-associated protein 10</fullName>
    </recommendedName>
</protein>
<organism evidence="10 11">
    <name type="scientific">Mycena chlorophos</name>
    <name type="common">Agaric fungus</name>
    <name type="synonym">Agaricus chlorophos</name>
    <dbReference type="NCBI Taxonomy" id="658473"/>
    <lineage>
        <taxon>Eukaryota</taxon>
        <taxon>Fungi</taxon>
        <taxon>Dikarya</taxon>
        <taxon>Basidiomycota</taxon>
        <taxon>Agaricomycotina</taxon>
        <taxon>Agaricomycetes</taxon>
        <taxon>Agaricomycetidae</taxon>
        <taxon>Agaricales</taxon>
        <taxon>Marasmiineae</taxon>
        <taxon>Mycenaceae</taxon>
        <taxon>Mycena</taxon>
    </lineage>
</organism>
<keyword evidence="4 8" id="KW-0690">Ribosome biogenesis</keyword>
<evidence type="ECO:0000256" key="8">
    <source>
        <dbReference type="RuleBase" id="RU367065"/>
    </source>
</evidence>
<evidence type="ECO:0000256" key="6">
    <source>
        <dbReference type="ARBA" id="ARBA00023242"/>
    </source>
</evidence>
<accession>A0A8H6TLH5</accession>
<dbReference type="InterPro" id="IPR016024">
    <property type="entry name" value="ARM-type_fold"/>
</dbReference>
<dbReference type="GO" id="GO:0030686">
    <property type="term" value="C:90S preribosome"/>
    <property type="evidence" value="ECO:0007669"/>
    <property type="project" value="TreeGrafter"/>
</dbReference>
<evidence type="ECO:0000313" key="11">
    <source>
        <dbReference type="Proteomes" id="UP000613580"/>
    </source>
</evidence>
<comment type="similarity">
    <text evidence="2 8">Belongs to the HEATR1/UTP10 family.</text>
</comment>
<dbReference type="InterPro" id="IPR012954">
    <property type="entry name" value="BP28_C_dom"/>
</dbReference>
<evidence type="ECO:0000313" key="10">
    <source>
        <dbReference type="EMBL" id="KAF7321073.1"/>
    </source>
</evidence>
<dbReference type="SMART" id="SM01036">
    <property type="entry name" value="BP28CT"/>
    <property type="match status" value="1"/>
</dbReference>
<comment type="subcellular location">
    <subcellularLocation>
        <location evidence="1 8">Nucleus</location>
        <location evidence="1 8">Nucleolus</location>
    </subcellularLocation>
</comment>
<dbReference type="SUPFAM" id="SSF48371">
    <property type="entry name" value="ARM repeat"/>
    <property type="match status" value="2"/>
</dbReference>
<dbReference type="InterPro" id="IPR040191">
    <property type="entry name" value="UTP10"/>
</dbReference>
<evidence type="ECO:0000256" key="2">
    <source>
        <dbReference type="ARBA" id="ARBA00010559"/>
    </source>
</evidence>
<comment type="function">
    <text evidence="8">Involved in nucleolar processing of pre-18S ribosomal RNA.</text>
</comment>
<sequence>MASSLAAQLAQGASLNTNALVDRSRRKATESYLFTGREADQHDLDTIHALGHNAFRQLCTLDAKLDEYEAPLFSDSARATDRTMLTLEEGVELDRAIDALLPLLGPYLTEGLTGRALEWLVRRFRINEFNVDAVLALFLPYHESPHFAKMLSILHLKPNSTWSLLIPFKSAAQPVPRPPLVTALLKPENSDARRFIVSLLPNAIKGNYVHHTLLAFNAATLHDYIVRAKSLDEGTLAHLLPALLEPLQNRTEAVGKDAILGSYILLSALSNACSLQPQALKTIIHIMSTCARRVDTKQFVNAVLSVCEAQDELDALNESTCKIILKLSNIKEELRAAEKWVGIQKLYNPLVAVACTDETTHSFLDAVIGSPTVPPSTIKRLTSILLVPEPSLPARRLLSHIAQLHPDVLQSVADSHGDEDEQLDSLVASLSAAQASTLLQSEQGSVVGSLSADERVRAAAVKELLQSDDPELSSAFVARVQDTSVAVLKALYADESDDSPTLRAVLADPRGYLENLVSALQSKPKRQALQLQMAFLSRVVSKGDVIDMEEVFHRVLFPFLLFSKTRQHSAEVVWAAVADVQYELLSGCWLAKKQAEEEAPEENKMEKINEAVVAKLAENIMASNQFSAHLNAFVRKLQDSDPHVRVLAFLVVRALLVRLEGRHQIDAANQALEALNVQQLPEVDDSKLAGQTLDEFLSDANLHRMVVHKATSKSTTDWLQLSVIALIATIPRPADVVLDWFTDDSNSISAPYIMLQRAVYKTANSTSQAPHVTVGLLSTLFAHLKDDALALLTGICVTHLRPNSDNAICVVALRHALAFLEAHKAEADGVDFQTILPALVICLQNDVKEIRAAALDCIVALNELAEAKFSTVYAFDAIYGSESEAQLQYLAQTDLKLYLAALVDHKDHIALDASFARSFHTQHLSRANGDKKKHIEYKQRILCYLLSHVNVLALLPMRIALLECLRDVSDSAKSDVLMHALVSLGEGGVAIPAGSLFEEFAGLVVSSIDASAAENLNSGKSTMWDVFVSVLSRHLKPDGSSSACRVALLRNLEQGLVASLSIDRKVEVCTLLLDAGTNDTEMYIPAKKVLSVAFRDIALVTRLLSLSKPNATTSPRATKRPKLSETADDTLPRLSLLAEVLASIPLPGSIDLVSRLLDTLHNVVQASTQSDIDISYIEQSLMSAVEHSAEKITDTTNLSPSTIHLDILVELIRVADNPQTFNQALLLMATLARLAPDSVLRNVMPVFTFMGSNVFHRDDSYSFKVVQKTVDSIVPVMVSSLKHFFGHLVDVLGPVDFLAPLCMLLAEKSANRIVRQTPEDVQSLLALPVSVLHRYPSAVQTFILTEILREAQRLVVRALDPENLEPCVLDSAPDDEQQQPTAASFRRRAQALVVFVGHAMKMMAASSSSSEVAVPQDGTPSDLVSLLIALATTDGVEEINQAARTSLTKALGCMAVVDFVHAVLSILRSQDAGVQSGVLALLAERLDDVAKGTRAKISSKISEVVEELRKLLLLSHAEGPLAIASFKALRSIALTMSAGAGEEGALTAVVPTILSAIKSQSMVNVALSALAPLSVKLGPRLIPFFRDIVAQCVSLLREDSATEGTLEVLHGLLTSIPKFWSPAELVQVSRLYIDKHTTPLAGLMKAIAKRVQTAVLLSALAELWPSVLAAPETTRVVGYFDLLKRCLRSGARPAVQENVRALFKIFQESFDLDAVAIPHSDAEKQTIAAFIDLVVKLNEASFRPLFRKLYDWAFADDASTRRQITFCDVYLGLLEYFKGLMNPYMTFLVPSFVAALGRYANNSMADSMLWRCIVEIFAKSLVADDGAFWRDDKLRLVAPALIQQVPVCIRLGTDKELISECLVALADNATDDALLKAMNLDLLMQTRAEDPKLRIFALSCATALWTAHGGKFLPFVSETTTFIVECSEDEHDMVVRESLRLKNAVESVAGKIAGL</sequence>
<evidence type="ECO:0000256" key="7">
    <source>
        <dbReference type="ARBA" id="ARBA00023274"/>
    </source>
</evidence>
<feature type="domain" description="BP28 C-terminal" evidence="9">
    <location>
        <begin position="1692"/>
        <end position="1828"/>
    </location>
</feature>
<reference evidence="10" key="1">
    <citation type="submission" date="2020-05" db="EMBL/GenBank/DDBJ databases">
        <title>Mycena genomes resolve the evolution of fungal bioluminescence.</title>
        <authorList>
            <person name="Tsai I.J."/>
        </authorList>
    </citation>
    <scope>NUCLEOTIDE SEQUENCE</scope>
    <source>
        <strain evidence="10">110903Hualien_Pintung</strain>
    </source>
</reference>
<evidence type="ECO:0000256" key="1">
    <source>
        <dbReference type="ARBA" id="ARBA00004604"/>
    </source>
</evidence>
<keyword evidence="6 8" id="KW-0539">Nucleus</keyword>
<dbReference type="EMBL" id="JACAZE010000002">
    <property type="protein sequence ID" value="KAF7321073.1"/>
    <property type="molecule type" value="Genomic_DNA"/>
</dbReference>
<dbReference type="PANTHER" id="PTHR13457">
    <property type="entry name" value="BAP28"/>
    <property type="match status" value="1"/>
</dbReference>
<dbReference type="Pfam" id="PF12397">
    <property type="entry name" value="U3snoRNP10"/>
    <property type="match status" value="1"/>
</dbReference>
<dbReference type="GO" id="GO:0032040">
    <property type="term" value="C:small-subunit processome"/>
    <property type="evidence" value="ECO:0007669"/>
    <property type="project" value="TreeGrafter"/>
</dbReference>
<name>A0A8H6TLH5_MYCCL</name>
<dbReference type="InterPro" id="IPR011989">
    <property type="entry name" value="ARM-like"/>
</dbReference>
<comment type="subunit">
    <text evidence="8">Component of the ribosomal small subunit (SSU) processome.</text>
</comment>
<comment type="caution">
    <text evidence="10">The sequence shown here is derived from an EMBL/GenBank/DDBJ whole genome shotgun (WGS) entry which is preliminary data.</text>
</comment>